<accession>A0ABV9LWI8</accession>
<gene>
    <name evidence="1" type="ORF">ACFO4O_07535</name>
</gene>
<evidence type="ECO:0000313" key="2">
    <source>
        <dbReference type="Proteomes" id="UP001595897"/>
    </source>
</evidence>
<sequence length="91" mass="9964">MSLFLMKEQTDLLSLVDKHKVLENLNDSKKQRAKARVKKLLLSKRGLGLAFAMGISKELLKHDDAGQSPSSKSKNSARLARAGLSAWLSGT</sequence>
<proteinExistence type="predicted"/>
<comment type="caution">
    <text evidence="1">The sequence shown here is derived from an EMBL/GenBank/DDBJ whole genome shotgun (WGS) entry which is preliminary data.</text>
</comment>
<evidence type="ECO:0000313" key="1">
    <source>
        <dbReference type="EMBL" id="MFC4700000.1"/>
    </source>
</evidence>
<name>A0ABV9LWI8_9ALTE</name>
<protein>
    <submittedName>
        <fullName evidence="1">Uncharacterized protein</fullName>
    </submittedName>
</protein>
<dbReference type="Proteomes" id="UP001595897">
    <property type="component" value="Unassembled WGS sequence"/>
</dbReference>
<dbReference type="RefSeq" id="WP_382407042.1">
    <property type="nucleotide sequence ID" value="NZ_JBHSGU010000002.1"/>
</dbReference>
<reference evidence="2" key="1">
    <citation type="journal article" date="2019" name="Int. J. Syst. Evol. Microbiol.">
        <title>The Global Catalogue of Microorganisms (GCM) 10K type strain sequencing project: providing services to taxonomists for standard genome sequencing and annotation.</title>
        <authorList>
            <consortium name="The Broad Institute Genomics Platform"/>
            <consortium name="The Broad Institute Genome Sequencing Center for Infectious Disease"/>
            <person name="Wu L."/>
            <person name="Ma J."/>
        </authorList>
    </citation>
    <scope>NUCLEOTIDE SEQUENCE [LARGE SCALE GENOMIC DNA]</scope>
    <source>
        <strain evidence="2">KACC 12507</strain>
    </source>
</reference>
<dbReference type="EMBL" id="JBHSGU010000002">
    <property type="protein sequence ID" value="MFC4700000.1"/>
    <property type="molecule type" value="Genomic_DNA"/>
</dbReference>
<organism evidence="1 2">
    <name type="scientific">Glaciecola siphonariae</name>
    <dbReference type="NCBI Taxonomy" id="521012"/>
    <lineage>
        <taxon>Bacteria</taxon>
        <taxon>Pseudomonadati</taxon>
        <taxon>Pseudomonadota</taxon>
        <taxon>Gammaproteobacteria</taxon>
        <taxon>Alteromonadales</taxon>
        <taxon>Alteromonadaceae</taxon>
        <taxon>Glaciecola</taxon>
    </lineage>
</organism>
<keyword evidence="2" id="KW-1185">Reference proteome</keyword>